<organism evidence="8 9">
    <name type="scientific">Leptotrichia trevisanii</name>
    <dbReference type="NCBI Taxonomy" id="109328"/>
    <lineage>
        <taxon>Bacteria</taxon>
        <taxon>Fusobacteriati</taxon>
        <taxon>Fusobacteriota</taxon>
        <taxon>Fusobacteriia</taxon>
        <taxon>Fusobacteriales</taxon>
        <taxon>Leptotrichiaceae</taxon>
        <taxon>Leptotrichia</taxon>
    </lineage>
</organism>
<evidence type="ECO:0000256" key="3">
    <source>
        <dbReference type="ARBA" id="ARBA00022475"/>
    </source>
</evidence>
<evidence type="ECO:0000256" key="4">
    <source>
        <dbReference type="ARBA" id="ARBA00022692"/>
    </source>
</evidence>
<proteinExistence type="inferred from homology"/>
<dbReference type="GO" id="GO:0015109">
    <property type="term" value="F:chromate transmembrane transporter activity"/>
    <property type="evidence" value="ECO:0007669"/>
    <property type="project" value="InterPro"/>
</dbReference>
<evidence type="ECO:0000256" key="6">
    <source>
        <dbReference type="ARBA" id="ARBA00023136"/>
    </source>
</evidence>
<keyword evidence="4 7" id="KW-0812">Transmembrane</keyword>
<name>A0A510KJZ5_9FUSO</name>
<protein>
    <recommendedName>
        <fullName evidence="10">Sulfite exporter TauE/SafE family protein</fullName>
    </recommendedName>
</protein>
<evidence type="ECO:0000256" key="1">
    <source>
        <dbReference type="ARBA" id="ARBA00004651"/>
    </source>
</evidence>
<keyword evidence="6 7" id="KW-0472">Membrane</keyword>
<dbReference type="AlphaFoldDB" id="A0A510KJZ5"/>
<dbReference type="Pfam" id="PF02417">
    <property type="entry name" value="Chromate_transp"/>
    <property type="match status" value="1"/>
</dbReference>
<keyword evidence="3" id="KW-1003">Cell membrane</keyword>
<gene>
    <name evidence="8" type="ORF">JMUB3935_0986</name>
</gene>
<evidence type="ECO:0000256" key="7">
    <source>
        <dbReference type="SAM" id="Phobius"/>
    </source>
</evidence>
<comment type="similarity">
    <text evidence="2">Belongs to the chromate ion transporter (CHR) (TC 2.A.51) family.</text>
</comment>
<evidence type="ECO:0000256" key="2">
    <source>
        <dbReference type="ARBA" id="ARBA00005262"/>
    </source>
</evidence>
<dbReference type="EMBL" id="AP019840">
    <property type="protein sequence ID" value="BBM52008.1"/>
    <property type="molecule type" value="Genomic_DNA"/>
</dbReference>
<evidence type="ECO:0000313" key="8">
    <source>
        <dbReference type="EMBL" id="BBM52008.1"/>
    </source>
</evidence>
<sequence>MNLTVLLILFFVFFKIGLFSFGGGYAVLPLI</sequence>
<dbReference type="GO" id="GO:0005886">
    <property type="term" value="C:plasma membrane"/>
    <property type="evidence" value="ECO:0007669"/>
    <property type="project" value="UniProtKB-SubCell"/>
</dbReference>
<keyword evidence="5 7" id="KW-1133">Transmembrane helix</keyword>
<dbReference type="InterPro" id="IPR003370">
    <property type="entry name" value="Chromate_transpt"/>
</dbReference>
<accession>A0A510KJZ5</accession>
<reference evidence="8 9" key="1">
    <citation type="submission" date="2019-07" db="EMBL/GenBank/DDBJ databases">
        <title>Complete Genome Sequence of Leptotrichia trevisanii Strain JMUB3935.</title>
        <authorList>
            <person name="Watanabe S."/>
            <person name="Cui L."/>
        </authorList>
    </citation>
    <scope>NUCLEOTIDE SEQUENCE [LARGE SCALE GENOMIC DNA]</scope>
    <source>
        <strain evidence="8 9">JMUB3935</strain>
    </source>
</reference>
<evidence type="ECO:0000256" key="5">
    <source>
        <dbReference type="ARBA" id="ARBA00022989"/>
    </source>
</evidence>
<evidence type="ECO:0008006" key="10">
    <source>
        <dbReference type="Google" id="ProtNLM"/>
    </source>
</evidence>
<dbReference type="Proteomes" id="UP000321378">
    <property type="component" value="Chromosome"/>
</dbReference>
<feature type="transmembrane region" description="Helical" evidence="7">
    <location>
        <begin position="6"/>
        <end position="28"/>
    </location>
</feature>
<evidence type="ECO:0000313" key="9">
    <source>
        <dbReference type="Proteomes" id="UP000321378"/>
    </source>
</evidence>
<comment type="subcellular location">
    <subcellularLocation>
        <location evidence="1">Cell membrane</location>
        <topology evidence="1">Multi-pass membrane protein</topology>
    </subcellularLocation>
</comment>